<keyword evidence="1" id="KW-1133">Transmembrane helix</keyword>
<keyword evidence="1" id="KW-0812">Transmembrane</keyword>
<dbReference type="RefSeq" id="XP_009548013.1">
    <property type="nucleotide sequence ID" value="XM_009549718.1"/>
</dbReference>
<organism evidence="2 3">
    <name type="scientific">Heterobasidion irregulare (strain TC 32-1)</name>
    <dbReference type="NCBI Taxonomy" id="747525"/>
    <lineage>
        <taxon>Eukaryota</taxon>
        <taxon>Fungi</taxon>
        <taxon>Dikarya</taxon>
        <taxon>Basidiomycota</taxon>
        <taxon>Agaricomycotina</taxon>
        <taxon>Agaricomycetes</taxon>
        <taxon>Russulales</taxon>
        <taxon>Bondarzewiaceae</taxon>
        <taxon>Heterobasidion</taxon>
        <taxon>Heterobasidion annosum species complex</taxon>
    </lineage>
</organism>
<dbReference type="AlphaFoldDB" id="W4K2Z0"/>
<keyword evidence="3" id="KW-1185">Reference proteome</keyword>
<dbReference type="OrthoDB" id="3260301at2759"/>
<evidence type="ECO:0000313" key="2">
    <source>
        <dbReference type="EMBL" id="ETW79426.1"/>
    </source>
</evidence>
<dbReference type="EMBL" id="KI925460">
    <property type="protein sequence ID" value="ETW79426.1"/>
    <property type="molecule type" value="Genomic_DNA"/>
</dbReference>
<proteinExistence type="predicted"/>
<feature type="non-terminal residue" evidence="2">
    <location>
        <position position="1"/>
    </location>
</feature>
<sequence>RTYFIRTNRAINLLITYALNTCKLPCTLRITISSSPVISSIHYIHRVFAVTTLITFMALHESLAYAAFFFILVRLYSCSFMSTLNSRSIVRQQLNGRDDEVVTVSKFAAAEAQASQLGDQAVGGFAGGVSG</sequence>
<dbReference type="HOGENOM" id="CLU_142978_0_0_1"/>
<gene>
    <name evidence="2" type="ORF">HETIRDRAFT_321761</name>
</gene>
<keyword evidence="1" id="KW-0472">Membrane</keyword>
<evidence type="ECO:0000313" key="3">
    <source>
        <dbReference type="Proteomes" id="UP000030671"/>
    </source>
</evidence>
<feature type="transmembrane region" description="Helical" evidence="1">
    <location>
        <begin position="43"/>
        <end position="59"/>
    </location>
</feature>
<dbReference type="eggNOG" id="ENOG502RQWH">
    <property type="taxonomic scope" value="Eukaryota"/>
</dbReference>
<accession>W4K2Z0</accession>
<dbReference type="InParanoid" id="W4K2Z0"/>
<dbReference type="KEGG" id="hir:HETIRDRAFT_321761"/>
<reference evidence="2 3" key="1">
    <citation type="journal article" date="2012" name="New Phytol.">
        <title>Insight into trade-off between wood decay and parasitism from the genome of a fungal forest pathogen.</title>
        <authorList>
            <person name="Olson A."/>
            <person name="Aerts A."/>
            <person name="Asiegbu F."/>
            <person name="Belbahri L."/>
            <person name="Bouzid O."/>
            <person name="Broberg A."/>
            <person name="Canback B."/>
            <person name="Coutinho P.M."/>
            <person name="Cullen D."/>
            <person name="Dalman K."/>
            <person name="Deflorio G."/>
            <person name="van Diepen L.T."/>
            <person name="Dunand C."/>
            <person name="Duplessis S."/>
            <person name="Durling M."/>
            <person name="Gonthier P."/>
            <person name="Grimwood J."/>
            <person name="Fossdal C.G."/>
            <person name="Hansson D."/>
            <person name="Henrissat B."/>
            <person name="Hietala A."/>
            <person name="Himmelstrand K."/>
            <person name="Hoffmeister D."/>
            <person name="Hogberg N."/>
            <person name="James T.Y."/>
            <person name="Karlsson M."/>
            <person name="Kohler A."/>
            <person name="Kues U."/>
            <person name="Lee Y.H."/>
            <person name="Lin Y.C."/>
            <person name="Lind M."/>
            <person name="Lindquist E."/>
            <person name="Lombard V."/>
            <person name="Lucas S."/>
            <person name="Lunden K."/>
            <person name="Morin E."/>
            <person name="Murat C."/>
            <person name="Park J."/>
            <person name="Raffaello T."/>
            <person name="Rouze P."/>
            <person name="Salamov A."/>
            <person name="Schmutz J."/>
            <person name="Solheim H."/>
            <person name="Stahlberg J."/>
            <person name="Velez H."/>
            <person name="de Vries R.P."/>
            <person name="Wiebenga A."/>
            <person name="Woodward S."/>
            <person name="Yakovlev I."/>
            <person name="Garbelotto M."/>
            <person name="Martin F."/>
            <person name="Grigoriev I.V."/>
            <person name="Stenlid J."/>
        </authorList>
    </citation>
    <scope>NUCLEOTIDE SEQUENCE [LARGE SCALE GENOMIC DNA]</scope>
    <source>
        <strain evidence="2 3">TC 32-1</strain>
    </source>
</reference>
<dbReference type="GeneID" id="20670784"/>
<evidence type="ECO:0000256" key="1">
    <source>
        <dbReference type="SAM" id="Phobius"/>
    </source>
</evidence>
<name>W4K2Z0_HETIT</name>
<dbReference type="Proteomes" id="UP000030671">
    <property type="component" value="Unassembled WGS sequence"/>
</dbReference>
<protein>
    <submittedName>
        <fullName evidence="2">Uncharacterized protein</fullName>
    </submittedName>
</protein>